<dbReference type="Gene3D" id="3.30.300.30">
    <property type="match status" value="1"/>
</dbReference>
<protein>
    <submittedName>
        <fullName evidence="4">Benzoate-CoA ligase</fullName>
    </submittedName>
</protein>
<dbReference type="PANTHER" id="PTHR43352">
    <property type="entry name" value="ACETYL-COA SYNTHETASE"/>
    <property type="match status" value="1"/>
</dbReference>
<dbReference type="PANTHER" id="PTHR43352:SF1">
    <property type="entry name" value="ANTHRANILATE--COA LIGASE"/>
    <property type="match status" value="1"/>
</dbReference>
<dbReference type="Pfam" id="PF00501">
    <property type="entry name" value="AMP-binding"/>
    <property type="match status" value="1"/>
</dbReference>
<name>A0A1H1GBA8_9ACTN</name>
<dbReference type="InterPro" id="IPR042099">
    <property type="entry name" value="ANL_N_sf"/>
</dbReference>
<dbReference type="SUPFAM" id="SSF56801">
    <property type="entry name" value="Acetyl-CoA synthetase-like"/>
    <property type="match status" value="1"/>
</dbReference>
<dbReference type="InterPro" id="IPR000873">
    <property type="entry name" value="AMP-dep_synth/lig_dom"/>
</dbReference>
<dbReference type="OrthoDB" id="9803968at2"/>
<gene>
    <name evidence="4" type="ORF">SAMN04489765_3225</name>
</gene>
<feature type="domain" description="AMP-dependent synthetase/ligase" evidence="2">
    <location>
        <begin position="21"/>
        <end position="357"/>
    </location>
</feature>
<evidence type="ECO:0000259" key="3">
    <source>
        <dbReference type="Pfam" id="PF13193"/>
    </source>
</evidence>
<dbReference type="GO" id="GO:0016878">
    <property type="term" value="F:acid-thiol ligase activity"/>
    <property type="evidence" value="ECO:0007669"/>
    <property type="project" value="TreeGrafter"/>
</dbReference>
<dbReference type="STRING" id="47312.SAMN04489765_3225"/>
<evidence type="ECO:0000313" key="5">
    <source>
        <dbReference type="Proteomes" id="UP000183053"/>
    </source>
</evidence>
<dbReference type="InterPro" id="IPR025110">
    <property type="entry name" value="AMP-bd_C"/>
</dbReference>
<dbReference type="RefSeq" id="WP_068568419.1">
    <property type="nucleotide sequence ID" value="NZ_FNLF01000002.1"/>
</dbReference>
<keyword evidence="5" id="KW-1185">Reference proteome</keyword>
<sequence length="510" mass="55621">MPSRDSNAAPLSTIVDRVVQRGDGDRPAVWTDDGPVTYSQLLRLVKIVAWRLRALGLRAQDRVVIELDDSVELVAAFLGAVRMGAVPVPINPWANFSTQAIAHSHAKLLISENAELDIPCEALTGTELTAATCQDIHLQAPPEPAHSEDQAFWLYSSGSTGHPKAVVHLHRDVSGACENYAGEVLGMKATDRCLSTAKLFHAYGLGGGLLFPLWHGASVTYLRGKPGPSALCAAIGQFGVTVLFSVPALYNAVVRRDHELSMPSLRRCVSAAEPLAPAVWEHWQRKTGIEILDGVGSTEMLHIYCSNRPGGVVAGSAGVPVPGYELKLRPGRMDDDDGEDEPQELWVRGPSTFDRYWHNQQATRSAFCGQWFRTGDCFRLDSDGLYWYLGRVDDMLKISGLWISANHIEARLAAHPLVNESAAISVEARGSNRIKAFVVVNGDLITPNEKPSLLASLRKWCAQGLPADHVPHHFELIDALPKSTGGKVQRHILREKLTSAPQSESRESNV</sequence>
<dbReference type="EMBL" id="FNLF01000002">
    <property type="protein sequence ID" value="SDR10393.1"/>
    <property type="molecule type" value="Genomic_DNA"/>
</dbReference>
<dbReference type="AlphaFoldDB" id="A0A1H1GBA8"/>
<feature type="domain" description="AMP-binding enzyme C-terminal" evidence="3">
    <location>
        <begin position="408"/>
        <end position="487"/>
    </location>
</feature>
<dbReference type="Gene3D" id="3.40.50.12780">
    <property type="entry name" value="N-terminal domain of ligase-like"/>
    <property type="match status" value="1"/>
</dbReference>
<dbReference type="GO" id="GO:0044550">
    <property type="term" value="P:secondary metabolite biosynthetic process"/>
    <property type="evidence" value="ECO:0007669"/>
    <property type="project" value="TreeGrafter"/>
</dbReference>
<keyword evidence="1 4" id="KW-0436">Ligase</keyword>
<dbReference type="Proteomes" id="UP000183053">
    <property type="component" value="Unassembled WGS sequence"/>
</dbReference>
<dbReference type="InterPro" id="IPR045851">
    <property type="entry name" value="AMP-bd_C_sf"/>
</dbReference>
<evidence type="ECO:0000259" key="2">
    <source>
        <dbReference type="Pfam" id="PF00501"/>
    </source>
</evidence>
<organism evidence="4 5">
    <name type="scientific">Tsukamurella pulmonis</name>
    <dbReference type="NCBI Taxonomy" id="47312"/>
    <lineage>
        <taxon>Bacteria</taxon>
        <taxon>Bacillati</taxon>
        <taxon>Actinomycetota</taxon>
        <taxon>Actinomycetes</taxon>
        <taxon>Mycobacteriales</taxon>
        <taxon>Tsukamurellaceae</taxon>
        <taxon>Tsukamurella</taxon>
    </lineage>
</organism>
<evidence type="ECO:0000313" key="4">
    <source>
        <dbReference type="EMBL" id="SDR10393.1"/>
    </source>
</evidence>
<dbReference type="Pfam" id="PF13193">
    <property type="entry name" value="AMP-binding_C"/>
    <property type="match status" value="1"/>
</dbReference>
<accession>A0A1H1GBA8</accession>
<proteinExistence type="predicted"/>
<evidence type="ECO:0000256" key="1">
    <source>
        <dbReference type="ARBA" id="ARBA00022598"/>
    </source>
</evidence>
<reference evidence="5" key="1">
    <citation type="submission" date="2016-10" db="EMBL/GenBank/DDBJ databases">
        <authorList>
            <person name="Varghese N."/>
            <person name="Submissions S."/>
        </authorList>
    </citation>
    <scope>NUCLEOTIDE SEQUENCE [LARGE SCALE GENOMIC DNA]</scope>
    <source>
        <strain evidence="5">DSM 44142</strain>
    </source>
</reference>